<comment type="caution">
    <text evidence="1">The sequence shown here is derived from an EMBL/GenBank/DDBJ whole genome shotgun (WGS) entry which is preliminary data.</text>
</comment>
<dbReference type="AlphaFoldDB" id="A0A081NB35"/>
<dbReference type="Proteomes" id="UP000028006">
    <property type="component" value="Unassembled WGS sequence"/>
</dbReference>
<keyword evidence="2" id="KW-1185">Reference proteome</keyword>
<evidence type="ECO:0000313" key="1">
    <source>
        <dbReference type="EMBL" id="KEQ15658.1"/>
    </source>
</evidence>
<reference evidence="1 2" key="1">
    <citation type="submission" date="2014-06" db="EMBL/GenBank/DDBJ databases">
        <title>Whole Genome Sequences of Three Symbiotic Endozoicomonas Bacteria.</title>
        <authorList>
            <person name="Neave M.J."/>
            <person name="Apprill A."/>
            <person name="Voolstra C.R."/>
        </authorList>
    </citation>
    <scope>NUCLEOTIDE SEQUENCE [LARGE SCALE GENOMIC DNA]</scope>
    <source>
        <strain evidence="1 2">LMG 24815</strain>
    </source>
</reference>
<accession>A0A081NB35</accession>
<protein>
    <submittedName>
        <fullName evidence="1">Uncharacterized protein</fullName>
    </submittedName>
</protein>
<proteinExistence type="predicted"/>
<dbReference type="RefSeq" id="WP_034872950.1">
    <property type="nucleotide sequence ID" value="NZ_JOKG01000001.1"/>
</dbReference>
<name>A0A081NB35_9GAMM</name>
<organism evidence="1 2">
    <name type="scientific">Endozoicomonas montiporae</name>
    <dbReference type="NCBI Taxonomy" id="1027273"/>
    <lineage>
        <taxon>Bacteria</taxon>
        <taxon>Pseudomonadati</taxon>
        <taxon>Pseudomonadota</taxon>
        <taxon>Gammaproteobacteria</taxon>
        <taxon>Oceanospirillales</taxon>
        <taxon>Endozoicomonadaceae</taxon>
        <taxon>Endozoicomonas</taxon>
    </lineage>
</organism>
<gene>
    <name evidence="1" type="ORF">GZ77_03485</name>
</gene>
<sequence length="61" mass="6864">MVNVVEDVKKHGLLYGLLTLVLTVSGVDLGKTDSISNQITSMDKRLTVAEYRINELEEERE</sequence>
<dbReference type="EMBL" id="JOKG01000001">
    <property type="protein sequence ID" value="KEQ15658.1"/>
    <property type="molecule type" value="Genomic_DNA"/>
</dbReference>
<evidence type="ECO:0000313" key="2">
    <source>
        <dbReference type="Proteomes" id="UP000028006"/>
    </source>
</evidence>